<comment type="caution">
    <text evidence="7">The sequence shown here is derived from an EMBL/GenBank/DDBJ whole genome shotgun (WGS) entry which is preliminary data.</text>
</comment>
<comment type="subcellular location">
    <subcellularLocation>
        <location evidence="1">Periplasm</location>
    </subcellularLocation>
</comment>
<protein>
    <submittedName>
        <fullName evidence="7">Oligopeptide ABC transporter, periplasmic oligopeptide-binding protein OppA</fullName>
    </submittedName>
</protein>
<dbReference type="PATRIC" id="fig|1122180.6.peg.1037"/>
<dbReference type="HOGENOM" id="CLU_017028_0_3_5"/>
<feature type="domain" description="Solute-binding protein family 5" evidence="6">
    <location>
        <begin position="84"/>
        <end position="468"/>
    </location>
</feature>
<keyword evidence="3" id="KW-0813">Transport</keyword>
<dbReference type="Gene3D" id="3.10.105.10">
    <property type="entry name" value="Dipeptide-binding Protein, Domain 3"/>
    <property type="match status" value="1"/>
</dbReference>
<evidence type="ECO:0000256" key="4">
    <source>
        <dbReference type="ARBA" id="ARBA00022729"/>
    </source>
</evidence>
<evidence type="ECO:0000256" key="1">
    <source>
        <dbReference type="ARBA" id="ARBA00004418"/>
    </source>
</evidence>
<evidence type="ECO:0000313" key="8">
    <source>
        <dbReference type="Proteomes" id="UP000025047"/>
    </source>
</evidence>
<dbReference type="InterPro" id="IPR039424">
    <property type="entry name" value="SBP_5"/>
</dbReference>
<feature type="signal peptide" evidence="5">
    <location>
        <begin position="1"/>
        <end position="23"/>
    </location>
</feature>
<evidence type="ECO:0000256" key="3">
    <source>
        <dbReference type="ARBA" id="ARBA00022448"/>
    </source>
</evidence>
<dbReference type="OrthoDB" id="9803988at2"/>
<dbReference type="GO" id="GO:0043190">
    <property type="term" value="C:ATP-binding cassette (ABC) transporter complex"/>
    <property type="evidence" value="ECO:0007669"/>
    <property type="project" value="InterPro"/>
</dbReference>
<dbReference type="Gene3D" id="3.40.190.10">
    <property type="entry name" value="Periplasmic binding protein-like II"/>
    <property type="match status" value="1"/>
</dbReference>
<evidence type="ECO:0000259" key="6">
    <source>
        <dbReference type="Pfam" id="PF00496"/>
    </source>
</evidence>
<dbReference type="SUPFAM" id="SSF53850">
    <property type="entry name" value="Periplasmic binding protein-like II"/>
    <property type="match status" value="1"/>
</dbReference>
<dbReference type="CDD" id="cd08504">
    <property type="entry name" value="PBP2_OppA"/>
    <property type="match status" value="1"/>
</dbReference>
<dbReference type="RefSeq" id="WP_017928191.1">
    <property type="nucleotide sequence ID" value="NZ_KB822997.1"/>
</dbReference>
<organism evidence="7 8">
    <name type="scientific">Limimaricola hongkongensis DSM 17492</name>
    <dbReference type="NCBI Taxonomy" id="1122180"/>
    <lineage>
        <taxon>Bacteria</taxon>
        <taxon>Pseudomonadati</taxon>
        <taxon>Pseudomonadota</taxon>
        <taxon>Alphaproteobacteria</taxon>
        <taxon>Rhodobacterales</taxon>
        <taxon>Paracoccaceae</taxon>
        <taxon>Limimaricola</taxon>
    </lineage>
</organism>
<accession>A0A017HCL6</accession>
<dbReference type="Gene3D" id="3.90.76.10">
    <property type="entry name" value="Dipeptide-binding Protein, Domain 1"/>
    <property type="match status" value="1"/>
</dbReference>
<dbReference type="AlphaFoldDB" id="A0A017HCL6"/>
<dbReference type="PANTHER" id="PTHR30290">
    <property type="entry name" value="PERIPLASMIC BINDING COMPONENT OF ABC TRANSPORTER"/>
    <property type="match status" value="1"/>
</dbReference>
<evidence type="ECO:0000256" key="5">
    <source>
        <dbReference type="SAM" id="SignalP"/>
    </source>
</evidence>
<dbReference type="PIRSF" id="PIRSF002741">
    <property type="entry name" value="MppA"/>
    <property type="match status" value="1"/>
</dbReference>
<dbReference type="GO" id="GO:1904680">
    <property type="term" value="F:peptide transmembrane transporter activity"/>
    <property type="evidence" value="ECO:0007669"/>
    <property type="project" value="TreeGrafter"/>
</dbReference>
<name>A0A017HCL6_9RHOB</name>
<dbReference type="STRING" id="1122180.Lokhon_01045"/>
<dbReference type="Pfam" id="PF00496">
    <property type="entry name" value="SBP_bac_5"/>
    <property type="match status" value="1"/>
</dbReference>
<feature type="chain" id="PRO_5001493009" evidence="5">
    <location>
        <begin position="24"/>
        <end position="547"/>
    </location>
</feature>
<dbReference type="GO" id="GO:0030288">
    <property type="term" value="C:outer membrane-bounded periplasmic space"/>
    <property type="evidence" value="ECO:0007669"/>
    <property type="project" value="TreeGrafter"/>
</dbReference>
<keyword evidence="8" id="KW-1185">Reference proteome</keyword>
<dbReference type="eggNOG" id="COG4166">
    <property type="taxonomic scope" value="Bacteria"/>
</dbReference>
<proteinExistence type="inferred from homology"/>
<dbReference type="Proteomes" id="UP000025047">
    <property type="component" value="Unassembled WGS sequence"/>
</dbReference>
<evidence type="ECO:0000256" key="2">
    <source>
        <dbReference type="ARBA" id="ARBA00005695"/>
    </source>
</evidence>
<comment type="similarity">
    <text evidence="2">Belongs to the bacterial solute-binding protein 5 family.</text>
</comment>
<dbReference type="PANTHER" id="PTHR30290:SF23">
    <property type="entry name" value="PERIPLASMIC MUREIN PEPTIDE-BINDING PROTEIN"/>
    <property type="match status" value="1"/>
</dbReference>
<dbReference type="InterPro" id="IPR000914">
    <property type="entry name" value="SBP_5_dom"/>
</dbReference>
<gene>
    <name evidence="7" type="ORF">Lokhon_01045</name>
</gene>
<evidence type="ECO:0000313" key="7">
    <source>
        <dbReference type="EMBL" id="EYD72252.1"/>
    </source>
</evidence>
<dbReference type="GO" id="GO:0015833">
    <property type="term" value="P:peptide transport"/>
    <property type="evidence" value="ECO:0007669"/>
    <property type="project" value="TreeGrafter"/>
</dbReference>
<dbReference type="EMBL" id="APGJ01000004">
    <property type="protein sequence ID" value="EYD72252.1"/>
    <property type="molecule type" value="Genomic_DNA"/>
</dbReference>
<dbReference type="InterPro" id="IPR030678">
    <property type="entry name" value="Peptide/Ni-bd"/>
</dbReference>
<sequence>MTLKTHLLAGTAALFALSGAAHAESHAMMEHPETGEKLAADQTFTYRVLDEFPSIDPNLIEDVEGSHIGRNLFEGLMNQDETGEVVPGVATGFEVSEDGLTYTFTLRDTAKWSNGEPVTANDFVYSWQRAADPATASEYQWYMGLMKIANIDEVIAGDKAPTELGVKAVDDHTLEVTLSQPLPYFPQMVTHTTTFPVPQATIEEHGDAWTQPGNMVSNGAYVLSDRVPQEYLTMTKNPEYWDAENVIIEEVTALVINDENQALTRYLAGEFDQTDVPAGQFPRLSEEYPEQAISVPNLCSYYYNLNVSDSGPEALADPKVREALYLAIDRDVITENVLGGGQEPAYTLTHWATAGFEVPSIEVAQMSQQERNARAMELMSEAGYGKDGEALELDILYNTSESHKQVATAVSQMWKQTLGVDTTMANMEWQTFLTERHEKNYEVARAGWCADYNEASSFLDIMQTQSSYNDSGFTSEKYDGLMADATTAEDPLPLYTEAETILTQEFPILPIYHYATVFMMDENIKGYPLENAQDNWYAKDLYRVAAE</sequence>
<keyword evidence="4 5" id="KW-0732">Signal</keyword>
<reference evidence="7 8" key="1">
    <citation type="submission" date="2013-03" db="EMBL/GenBank/DDBJ databases">
        <authorList>
            <person name="Fiebig A."/>
            <person name="Goeker M."/>
            <person name="Klenk H.-P.P."/>
        </authorList>
    </citation>
    <scope>NUCLEOTIDE SEQUENCE [LARGE SCALE GENOMIC DNA]</scope>
    <source>
        <strain evidence="7 8">DSM 17492</strain>
    </source>
</reference>
<dbReference type="FunFam" id="3.10.105.10:FF:000001">
    <property type="entry name" value="Oligopeptide ABC transporter, oligopeptide-binding protein"/>
    <property type="match status" value="1"/>
</dbReference>
<dbReference type="FunFam" id="3.90.76.10:FF:000001">
    <property type="entry name" value="Oligopeptide ABC transporter substrate-binding protein"/>
    <property type="match status" value="1"/>
</dbReference>